<name>A0ABC8QT50_9AQUA</name>
<organism evidence="1 2">
    <name type="scientific">Ilex paraguariensis</name>
    <name type="common">yerba mate</name>
    <dbReference type="NCBI Taxonomy" id="185542"/>
    <lineage>
        <taxon>Eukaryota</taxon>
        <taxon>Viridiplantae</taxon>
        <taxon>Streptophyta</taxon>
        <taxon>Embryophyta</taxon>
        <taxon>Tracheophyta</taxon>
        <taxon>Spermatophyta</taxon>
        <taxon>Magnoliopsida</taxon>
        <taxon>eudicotyledons</taxon>
        <taxon>Gunneridae</taxon>
        <taxon>Pentapetalae</taxon>
        <taxon>asterids</taxon>
        <taxon>campanulids</taxon>
        <taxon>Aquifoliales</taxon>
        <taxon>Aquifoliaceae</taxon>
        <taxon>Ilex</taxon>
    </lineage>
</organism>
<dbReference type="Proteomes" id="UP001642360">
    <property type="component" value="Unassembled WGS sequence"/>
</dbReference>
<protein>
    <submittedName>
        <fullName evidence="1">Uncharacterized protein</fullName>
    </submittedName>
</protein>
<evidence type="ECO:0000313" key="1">
    <source>
        <dbReference type="EMBL" id="CAK9133498.1"/>
    </source>
</evidence>
<dbReference type="AlphaFoldDB" id="A0ABC8QT50"/>
<sequence length="115" mass="12608">MAINNSHELRENPSLYGGSAVAWRWTSVKIDDSYLGLGFGEKVVVYDGTCLENWTGETLPNTLTQLVVMELALTVAITVQMLHPWPLSPNSPSSLNKGEKAFSTHPSCLILLTFS</sequence>
<dbReference type="EMBL" id="CAUOFW020000037">
    <property type="protein sequence ID" value="CAK9133498.1"/>
    <property type="molecule type" value="Genomic_DNA"/>
</dbReference>
<proteinExistence type="predicted"/>
<accession>A0ABC8QT50</accession>
<keyword evidence="2" id="KW-1185">Reference proteome</keyword>
<reference evidence="1 2" key="1">
    <citation type="submission" date="2024-02" db="EMBL/GenBank/DDBJ databases">
        <authorList>
            <person name="Vignale AGUSTIN F."/>
            <person name="Sosa J E."/>
            <person name="Modenutti C."/>
        </authorList>
    </citation>
    <scope>NUCLEOTIDE SEQUENCE [LARGE SCALE GENOMIC DNA]</scope>
</reference>
<gene>
    <name evidence="1" type="ORF">ILEXP_LOCUS412</name>
</gene>
<evidence type="ECO:0000313" key="2">
    <source>
        <dbReference type="Proteomes" id="UP001642360"/>
    </source>
</evidence>
<comment type="caution">
    <text evidence="1">The sequence shown here is derived from an EMBL/GenBank/DDBJ whole genome shotgun (WGS) entry which is preliminary data.</text>
</comment>